<name>A0A7S3LGE6_9STRA</name>
<feature type="region of interest" description="Disordered" evidence="1">
    <location>
        <begin position="1"/>
        <end position="28"/>
    </location>
</feature>
<evidence type="ECO:0000313" key="2">
    <source>
        <dbReference type="EMBL" id="CAE0421869.1"/>
    </source>
</evidence>
<evidence type="ECO:0000256" key="1">
    <source>
        <dbReference type="SAM" id="MobiDB-lite"/>
    </source>
</evidence>
<accession>A0A7S3LGE6</accession>
<dbReference type="AlphaFoldDB" id="A0A7S3LGE6"/>
<gene>
    <name evidence="2" type="ORF">ACOF00016_LOCUS18486</name>
</gene>
<organism evidence="2">
    <name type="scientific">Amphora coffeiformis</name>
    <dbReference type="NCBI Taxonomy" id="265554"/>
    <lineage>
        <taxon>Eukaryota</taxon>
        <taxon>Sar</taxon>
        <taxon>Stramenopiles</taxon>
        <taxon>Ochrophyta</taxon>
        <taxon>Bacillariophyta</taxon>
        <taxon>Bacillariophyceae</taxon>
        <taxon>Bacillariophycidae</taxon>
        <taxon>Thalassiophysales</taxon>
        <taxon>Catenulaceae</taxon>
        <taxon>Amphora</taxon>
    </lineage>
</organism>
<protein>
    <submittedName>
        <fullName evidence="2">Uncharacterized protein</fullName>
    </submittedName>
</protein>
<dbReference type="EMBL" id="HBIM01024908">
    <property type="protein sequence ID" value="CAE0421869.1"/>
    <property type="molecule type" value="Transcribed_RNA"/>
</dbReference>
<proteinExistence type="predicted"/>
<sequence>MTTQSSSSSCVESTTTTTPSNKTTTATSSLMRPDRKVIYVNLVVLDATDAIDQQLQREFKDIPKPLHNVACGLAAAWATPERVAEAMAIDVPKNLVAKMADKGLTTVAETTFIEGPFLVVQVQILSVSPAAMVEAQSKDFYDEFGDLEEKAHMSQALALRLKHCIQSVLDWFGVKNKKSLESDYLPRLIQSKMESIMDEAVAGKLKQRGLHAISKVLIQEKQARYFFDTLRQVREAHRPFANITGAFALSHENDEQQPLVDGAEKKVV</sequence>
<reference evidence="2" key="1">
    <citation type="submission" date="2021-01" db="EMBL/GenBank/DDBJ databases">
        <authorList>
            <person name="Corre E."/>
            <person name="Pelletier E."/>
            <person name="Niang G."/>
            <person name="Scheremetjew M."/>
            <person name="Finn R."/>
            <person name="Kale V."/>
            <person name="Holt S."/>
            <person name="Cochrane G."/>
            <person name="Meng A."/>
            <person name="Brown T."/>
            <person name="Cohen L."/>
        </authorList>
    </citation>
    <scope>NUCLEOTIDE SEQUENCE</scope>
    <source>
        <strain evidence="2">CCMP127</strain>
    </source>
</reference>